<evidence type="ECO:0000259" key="4">
    <source>
        <dbReference type="Pfam" id="PF00298"/>
    </source>
</evidence>
<evidence type="ECO:0000313" key="6">
    <source>
        <dbReference type="Proteomes" id="UP000007648"/>
    </source>
</evidence>
<dbReference type="PANTHER" id="PTHR11661">
    <property type="entry name" value="60S RIBOSOMAL PROTEIN L12"/>
    <property type="match status" value="1"/>
</dbReference>
<dbReference type="AlphaFoldDB" id="A0A7N4UY91"/>
<dbReference type="GO" id="GO:0070180">
    <property type="term" value="F:large ribosomal subunit rRNA binding"/>
    <property type="evidence" value="ECO:0007669"/>
    <property type="project" value="TreeGrafter"/>
</dbReference>
<accession>A0A7N4UY91</accession>
<name>A0A7N4UY91_SARHA</name>
<reference evidence="5 6" key="1">
    <citation type="journal article" date="2011" name="Proc. Natl. Acad. Sci. U.S.A.">
        <title>Genetic diversity and population structure of the endangered marsupial Sarcophilus harrisii (Tasmanian devil).</title>
        <authorList>
            <person name="Miller W."/>
            <person name="Hayes V.M."/>
            <person name="Ratan A."/>
            <person name="Petersen D.C."/>
            <person name="Wittekindt N.E."/>
            <person name="Miller J."/>
            <person name="Walenz B."/>
            <person name="Knight J."/>
            <person name="Qi J."/>
            <person name="Zhao F."/>
            <person name="Wang Q."/>
            <person name="Bedoya-Reina O.C."/>
            <person name="Katiyar N."/>
            <person name="Tomsho L.P."/>
            <person name="Kasson L.M."/>
            <person name="Hardie R.A."/>
            <person name="Woodbridge P."/>
            <person name="Tindall E.A."/>
            <person name="Bertelsen M.F."/>
            <person name="Dixon D."/>
            <person name="Pyecroft S."/>
            <person name="Helgen K.M."/>
            <person name="Lesk A.M."/>
            <person name="Pringle T.H."/>
            <person name="Patterson N."/>
            <person name="Zhang Y."/>
            <person name="Kreiss A."/>
            <person name="Woods G.M."/>
            <person name="Jones M.E."/>
            <person name="Schuster S.C."/>
        </authorList>
    </citation>
    <scope>NUCLEOTIDE SEQUENCE [LARGE SCALE GENOMIC DNA]</scope>
</reference>
<evidence type="ECO:0000256" key="2">
    <source>
        <dbReference type="ARBA" id="ARBA00022980"/>
    </source>
</evidence>
<keyword evidence="2" id="KW-0689">Ribosomal protein</keyword>
<dbReference type="InterPro" id="IPR036769">
    <property type="entry name" value="Ribosomal_uL11_C_sf"/>
</dbReference>
<evidence type="ECO:0000256" key="3">
    <source>
        <dbReference type="ARBA" id="ARBA00023274"/>
    </source>
</evidence>
<reference evidence="5" key="2">
    <citation type="submission" date="2025-08" db="UniProtKB">
        <authorList>
            <consortium name="Ensembl"/>
        </authorList>
    </citation>
    <scope>IDENTIFICATION</scope>
</reference>
<dbReference type="GO" id="GO:0006412">
    <property type="term" value="P:translation"/>
    <property type="evidence" value="ECO:0007669"/>
    <property type="project" value="InterPro"/>
</dbReference>
<keyword evidence="6" id="KW-1185">Reference proteome</keyword>
<dbReference type="PANTHER" id="PTHR11661:SF2">
    <property type="entry name" value="LARGE RIBOSOMAL SUBUNIT PROTEIN UL11"/>
    <property type="match status" value="1"/>
</dbReference>
<sequence length="130" mass="14684">YLCSKTLTPFFALFSLSSHRCSRGEALHFGTETSDLEDQSLKGTSLGQKEAEKYQQHSGNISLDEIINIAQQMRHPSLARDLSGTIKEILGTAQSLGYNTDGRHPHDVIDDIKWCCRMSSKFKIQRRLLQ</sequence>
<dbReference type="InParanoid" id="A0A7N4UY91"/>
<dbReference type="Pfam" id="PF00298">
    <property type="entry name" value="Ribosomal_L11"/>
    <property type="match status" value="1"/>
</dbReference>
<proteinExistence type="inferred from homology"/>
<dbReference type="GO" id="GO:0003735">
    <property type="term" value="F:structural constituent of ribosome"/>
    <property type="evidence" value="ECO:0007669"/>
    <property type="project" value="InterPro"/>
</dbReference>
<feature type="domain" description="Large ribosomal subunit protein uL11 C-terminal" evidence="4">
    <location>
        <begin position="50"/>
        <end position="97"/>
    </location>
</feature>
<keyword evidence="3" id="KW-0687">Ribonucleoprotein</keyword>
<evidence type="ECO:0000256" key="1">
    <source>
        <dbReference type="ARBA" id="ARBA00010537"/>
    </source>
</evidence>
<reference evidence="5" key="3">
    <citation type="submission" date="2025-09" db="UniProtKB">
        <authorList>
            <consortium name="Ensembl"/>
        </authorList>
    </citation>
    <scope>IDENTIFICATION</scope>
</reference>
<dbReference type="Proteomes" id="UP000007648">
    <property type="component" value="Unassembled WGS sequence"/>
</dbReference>
<comment type="similarity">
    <text evidence="1">Belongs to the universal ribosomal protein uL11 family.</text>
</comment>
<dbReference type="SUPFAM" id="SSF46906">
    <property type="entry name" value="Ribosomal protein L11, C-terminal domain"/>
    <property type="match status" value="1"/>
</dbReference>
<dbReference type="InterPro" id="IPR000911">
    <property type="entry name" value="Ribosomal_uL11"/>
</dbReference>
<evidence type="ECO:0000313" key="5">
    <source>
        <dbReference type="Ensembl" id="ENSSHAP00000025409.1"/>
    </source>
</evidence>
<dbReference type="Ensembl" id="ENSSHAT00000051097.1">
    <property type="protein sequence ID" value="ENSSHAP00000025409.1"/>
    <property type="gene ID" value="ENSSHAG00000025933.1"/>
</dbReference>
<dbReference type="Gene3D" id="1.10.10.250">
    <property type="entry name" value="Ribosomal protein L11, C-terminal domain"/>
    <property type="match status" value="1"/>
</dbReference>
<dbReference type="GO" id="GO:0022625">
    <property type="term" value="C:cytosolic large ribosomal subunit"/>
    <property type="evidence" value="ECO:0007669"/>
    <property type="project" value="TreeGrafter"/>
</dbReference>
<organism evidence="5 6">
    <name type="scientific">Sarcophilus harrisii</name>
    <name type="common">Tasmanian devil</name>
    <name type="synonym">Sarcophilus laniarius</name>
    <dbReference type="NCBI Taxonomy" id="9305"/>
    <lineage>
        <taxon>Eukaryota</taxon>
        <taxon>Metazoa</taxon>
        <taxon>Chordata</taxon>
        <taxon>Craniata</taxon>
        <taxon>Vertebrata</taxon>
        <taxon>Euteleostomi</taxon>
        <taxon>Mammalia</taxon>
        <taxon>Metatheria</taxon>
        <taxon>Dasyuromorphia</taxon>
        <taxon>Dasyuridae</taxon>
        <taxon>Sarcophilus</taxon>
    </lineage>
</organism>
<dbReference type="InterPro" id="IPR020783">
    <property type="entry name" value="Ribosomal_uL11_C"/>
</dbReference>
<protein>
    <recommendedName>
        <fullName evidence="4">Large ribosomal subunit protein uL11 C-terminal domain-containing protein</fullName>
    </recommendedName>
</protein>